<feature type="compositionally biased region" description="Low complexity" evidence="6">
    <location>
        <begin position="3067"/>
        <end position="3082"/>
    </location>
</feature>
<comment type="subcellular location">
    <subcellularLocation>
        <location evidence="1">Nucleus</location>
    </subcellularLocation>
</comment>
<proteinExistence type="predicted"/>
<feature type="region of interest" description="Disordered" evidence="6">
    <location>
        <begin position="1103"/>
        <end position="1135"/>
    </location>
</feature>
<feature type="region of interest" description="Disordered" evidence="6">
    <location>
        <begin position="2589"/>
        <end position="2640"/>
    </location>
</feature>
<feature type="compositionally biased region" description="Polar residues" evidence="6">
    <location>
        <begin position="2307"/>
        <end position="2318"/>
    </location>
</feature>
<feature type="compositionally biased region" description="Basic and acidic residues" evidence="6">
    <location>
        <begin position="1539"/>
        <end position="1549"/>
    </location>
</feature>
<feature type="region of interest" description="Disordered" evidence="6">
    <location>
        <begin position="2070"/>
        <end position="2091"/>
    </location>
</feature>
<feature type="region of interest" description="Disordered" evidence="6">
    <location>
        <begin position="1523"/>
        <end position="1599"/>
    </location>
</feature>
<name>A0A086KFD6_TOXGO</name>
<feature type="region of interest" description="Disordered" evidence="6">
    <location>
        <begin position="122"/>
        <end position="163"/>
    </location>
</feature>
<feature type="region of interest" description="Disordered" evidence="6">
    <location>
        <begin position="2709"/>
        <end position="2761"/>
    </location>
</feature>
<feature type="region of interest" description="Disordered" evidence="6">
    <location>
        <begin position="2653"/>
        <end position="2696"/>
    </location>
</feature>
<evidence type="ECO:0000259" key="7">
    <source>
        <dbReference type="Pfam" id="PF00847"/>
    </source>
</evidence>
<feature type="region of interest" description="Disordered" evidence="6">
    <location>
        <begin position="1339"/>
        <end position="1375"/>
    </location>
</feature>
<feature type="region of interest" description="Disordered" evidence="6">
    <location>
        <begin position="1041"/>
        <end position="1069"/>
    </location>
</feature>
<feature type="region of interest" description="Disordered" evidence="6">
    <location>
        <begin position="2472"/>
        <end position="2497"/>
    </location>
</feature>
<dbReference type="OrthoDB" id="332259at2759"/>
<feature type="compositionally biased region" description="Basic and acidic residues" evidence="6">
    <location>
        <begin position="2877"/>
        <end position="2891"/>
    </location>
</feature>
<feature type="region of interest" description="Disordered" evidence="6">
    <location>
        <begin position="1695"/>
        <end position="1748"/>
    </location>
</feature>
<feature type="region of interest" description="Disordered" evidence="6">
    <location>
        <begin position="245"/>
        <end position="341"/>
    </location>
</feature>
<feature type="compositionally biased region" description="Polar residues" evidence="6">
    <location>
        <begin position="478"/>
        <end position="487"/>
    </location>
</feature>
<feature type="region of interest" description="Disordered" evidence="6">
    <location>
        <begin position="3058"/>
        <end position="3175"/>
    </location>
</feature>
<dbReference type="VEuPathDB" id="ToxoDB:TGDOM2_272710"/>
<feature type="region of interest" description="Disordered" evidence="6">
    <location>
        <begin position="2783"/>
        <end position="2805"/>
    </location>
</feature>
<protein>
    <submittedName>
        <fullName evidence="8">AP2 domain transcription factor AP2VIII-4</fullName>
    </submittedName>
</protein>
<evidence type="ECO:0000313" key="9">
    <source>
        <dbReference type="Proteomes" id="UP000028837"/>
    </source>
</evidence>
<evidence type="ECO:0000256" key="4">
    <source>
        <dbReference type="ARBA" id="ARBA00023163"/>
    </source>
</evidence>
<keyword evidence="3" id="KW-0238">DNA-binding</keyword>
<feature type="region of interest" description="Disordered" evidence="6">
    <location>
        <begin position="3267"/>
        <end position="3315"/>
    </location>
</feature>
<keyword evidence="2" id="KW-0805">Transcription regulation</keyword>
<feature type="compositionally biased region" description="Low complexity" evidence="6">
    <location>
        <begin position="2709"/>
        <end position="2729"/>
    </location>
</feature>
<feature type="compositionally biased region" description="Basic and acidic residues" evidence="6">
    <location>
        <begin position="2589"/>
        <end position="2614"/>
    </location>
</feature>
<feature type="region of interest" description="Disordered" evidence="6">
    <location>
        <begin position="566"/>
        <end position="599"/>
    </location>
</feature>
<feature type="compositionally biased region" description="Basic and acidic residues" evidence="6">
    <location>
        <begin position="1567"/>
        <end position="1587"/>
    </location>
</feature>
<feature type="compositionally biased region" description="Polar residues" evidence="6">
    <location>
        <begin position="2679"/>
        <end position="2696"/>
    </location>
</feature>
<dbReference type="Proteomes" id="UP000028837">
    <property type="component" value="Unassembled WGS sequence"/>
</dbReference>
<keyword evidence="5" id="KW-0539">Nucleus</keyword>
<feature type="compositionally biased region" description="Basic and acidic residues" evidence="6">
    <location>
        <begin position="1735"/>
        <end position="1748"/>
    </location>
</feature>
<evidence type="ECO:0000256" key="5">
    <source>
        <dbReference type="ARBA" id="ARBA00023242"/>
    </source>
</evidence>
<dbReference type="Pfam" id="PF00847">
    <property type="entry name" value="AP2"/>
    <property type="match status" value="1"/>
</dbReference>
<feature type="compositionally biased region" description="Polar residues" evidence="6">
    <location>
        <begin position="1056"/>
        <end position="1068"/>
    </location>
</feature>
<dbReference type="InterPro" id="IPR001471">
    <property type="entry name" value="AP2/ERF_dom"/>
</dbReference>
<feature type="compositionally biased region" description="Low complexity" evidence="6">
    <location>
        <begin position="2328"/>
        <end position="2339"/>
    </location>
</feature>
<evidence type="ECO:0000313" key="8">
    <source>
        <dbReference type="EMBL" id="KFG43104.1"/>
    </source>
</evidence>
<dbReference type="GO" id="GO:0003700">
    <property type="term" value="F:DNA-binding transcription factor activity"/>
    <property type="evidence" value="ECO:0007669"/>
    <property type="project" value="InterPro"/>
</dbReference>
<feature type="compositionally biased region" description="Basic and acidic residues" evidence="6">
    <location>
        <begin position="2947"/>
        <end position="2959"/>
    </location>
</feature>
<organism evidence="8 9">
    <name type="scientific">Toxoplasma gondii GAB2-2007-GAL-DOM2</name>
    <dbReference type="NCBI Taxonomy" id="1130820"/>
    <lineage>
        <taxon>Eukaryota</taxon>
        <taxon>Sar</taxon>
        <taxon>Alveolata</taxon>
        <taxon>Apicomplexa</taxon>
        <taxon>Conoidasida</taxon>
        <taxon>Coccidia</taxon>
        <taxon>Eucoccidiorida</taxon>
        <taxon>Eimeriorina</taxon>
        <taxon>Sarcocystidae</taxon>
        <taxon>Toxoplasma</taxon>
    </lineage>
</organism>
<feature type="region of interest" description="Disordered" evidence="6">
    <location>
        <begin position="2246"/>
        <end position="2358"/>
    </location>
</feature>
<evidence type="ECO:0000256" key="1">
    <source>
        <dbReference type="ARBA" id="ARBA00004123"/>
    </source>
</evidence>
<keyword evidence="4" id="KW-0804">Transcription</keyword>
<feature type="region of interest" description="Disordered" evidence="6">
    <location>
        <begin position="2877"/>
        <end position="2901"/>
    </location>
</feature>
<dbReference type="GO" id="GO:0003677">
    <property type="term" value="F:DNA binding"/>
    <property type="evidence" value="ECO:0007669"/>
    <property type="project" value="UniProtKB-KW"/>
</dbReference>
<feature type="compositionally biased region" description="Basic and acidic residues" evidence="6">
    <location>
        <begin position="3274"/>
        <end position="3286"/>
    </location>
</feature>
<feature type="region of interest" description="Disordered" evidence="6">
    <location>
        <begin position="2986"/>
        <end position="3005"/>
    </location>
</feature>
<feature type="compositionally biased region" description="Gly residues" evidence="6">
    <location>
        <begin position="3158"/>
        <end position="3171"/>
    </location>
</feature>
<feature type="compositionally biased region" description="Basic and acidic residues" evidence="6">
    <location>
        <begin position="2986"/>
        <end position="2995"/>
    </location>
</feature>
<feature type="region of interest" description="Disordered" evidence="6">
    <location>
        <begin position="1161"/>
        <end position="1214"/>
    </location>
</feature>
<sequence length="3417" mass="356850">MPKTEVSRLGADRTSGHLAGQEGQRHFWAMVAPAFSTPAVSAPGHERQLLRNAAVAPAAMAREPLVSVPADAYSEFVGVNLLSQTDCLLDLQPAAPAKAAAFQMFSADPSAAALVEDPLHAAAEPRGPRGHAGPVLGFSPSLHAPRTSTGFPSGPKDSSCISSEGRRIQRVGLDGASAQTFSPERGHQGTSSQIVCAVSNLSSDASALAAQTADRTWEKGQPDLFSSGDSINTLLHQTREILSSFARSGQPPPASPERQEGSVPNPRSHLISRRVHGIQGGNSSSEAEDGDDSLEKQTTCHLGALTPSGFRASDSSRRSPRGTAFLTPEGPTSQTPQRFPSVCTPQRTLSLMTPQAIIAMAEPLGEEDTEDGLWLPEPLGPSAWSTGGACSLPTTAPDARLVDRGGIHRRMEGDEELKRRYAEHMQRIASIPTAGPGSRNLSPAASYIAAAAEAIAADFQDNEGVDASPGGAEECSIHEQTNGTDAGTSGDLRGGSRESVSSSKRRGLSGLPLVGDISTSGTNAFWEASVHPSCQLPRETEGLGEMRVSSGKDTWSNAPIGDLCAAPAREDRKESGSGKSSPVETHARKASTTTSHRAPTAGRLSEVYLTSVLQPTEVLLDRTAALSAAVANPKVYVHLAKAFHNQSARRDWTSDPEFAYSCTDSSCNGSVPCEIASPSLDLLPVFFASSRHAPEGLASLAPGVAAAAAVPAAEADSILHFCYRISLEPKRPAFQQIRLPSRANTALSQGPCLKCCLSVSLFPSRGDQSANGEQRRKDSPGFSARCKCRQRSSLGGDRRDEAGVAVSSTGAVEEHIARFLPFRPSFSASTKRSAVSSLGNISTALSCAPPLVFDGPPAFWGFEASPSSSDRSRESSATLQNACSDSEAAGVSPVSVIPPRFNETLGEDDVPVESSSSFAVSGKTSAATVLEAPGATKRRRVTACDDVASSAARTSTSVQSMLAQMYNQSFFSSDAFRIPATVFGFRLARHIAAAARDARITVSGTPDKQASLKGCTNSNGSDDDHLRSTCALLVLPEERSPDLPGVQAESGLSGKLENSTSSSGTSPTFVAPASPWERFMCCRDPPSRVSFVSSKAKLRLLPASGSVSRGGSATASTSVWGQKGDSGAGTSRPDEGVWVVRQAGTGVPLAVRAAVACAESAPCREGMPDSDGAGLLREDPEGGGTRRRRMSTSSAPGTPNRKLHSGRRPVSPAWRGFRGASRALTPDAAVSHQMFSGERGGSREGTAWRPRGCENGGTGEASRPRMMERFFLLDAHETAAAEPMPARLRRVRQMACSWFRNKKLQQFLYHWRRQLPLGADATPSERETNAPALPFVRASAFDGSSGEGSETGALGGTGTGPRPELHEPSVGTAERASEGVDLPLAILQEAEAERGRVSHLHALAHALVSKLATVAEPLPLQATCCGCLLLSVLRSSSLAVRSRGLRSEAQKATANGDEYLVQGEEVKQEEDTLLSPQMDKEAAGISASTCLACSFRLGLRWREDAFAFEYFVAICRRGLTAEEAGREGVSEEQESGVHQTDEREAENRIYEGGGRSGESQDEVDATVEVHGKSSAEKTKGLQREGMRNKAGLSSTEGDGCGVEFKHHGGDVFSETKDGESAKDETASVLVLVHDVIQPCVFDFVSVQVAFRAVLSRLLPFLTFREECWGAFADAPEFRQLLASIAEQRGLCPEKSRLSEGAQRASSSSGSVGPSEMWKSGDHTKARSAETMVQGDPDRDDGGKAKRELDEMCRETSESPVSESLSFHDVCRLLRRASGTPCSLLETLEAFVQETNETHAPRAKPHACSQASARVLPSVCPPFTVVKCRRRPIGLERVLRQLLFSFQPSANPQTRGANSRLLRRGGGAAAAFDRLGASAVGRPLASDAPVDASGFQQNIQKLLEAEAFSVNCGYFSVPWSSSPPSSLKEDLFFAVFFPTQQALCCRRRMPASPGGLASEEMEEDLFSSGEETADTLSPERREACARRTAKACMRGLLQRLWPGRWPWREEAGEGLPLSVEEAWEAETGSQLLEEIERDSRRPQGTGMLSFKRGLSTASDGFEKRHSTLVTKGESLRSPLVSQDGADSREKTTTAAGMSMDLGERGAKHVVEGQAATFEVFDASKRRGEFFPFLSADADLSKDANPPSGNSLFFNGPGAAPNVDSPPEDLRWLLLPTASASLRTIPAAVLNGFSGAPSSSVPGDPSVSKQFVNDTDSSSASVASAVSPTLIPAPAPETSPPKLDALAARAETATSGRATEADRAAGSPPSSLTTPPQAAGLSDLPAKADDQSPTGSRHSLPRTAAGTCCDSTVTGSSRQPGSSAEDESSGAESVSAAAGPSWGTVEHDSPFQAKAGDGEDAQLKVRAGDGSRETGRPGGDVGSEVVKRRLWATDAEVTDLRDGLDFRLDWASDCDYGNGGSSESDADAPEEGGEHVHAAFVAGQAVSRRSKQTLLTFEEPVSEAEIFGVAQGAPVVPSEEEKPSETVRGPSRGGEGGRIPRAEVASVLREICSLRSPPALRDLLRLSVPPLGASGAIGDGAVSPGAYVSGGHTLRPRRGSDVSVAAAEQLTGKAPHGGTPGETRRGLSVSMEDHRQGDAGHASREEPLRGGGRETEVSVQKRPRTVPVPQDARPGASRGGLSLPAAFLSSSAVHANPSGYSPSSRGTPPPAAEVSSPFIHSPNSSGTPWSKPQTYGSLVSSPHRRLAHFLGSASLGPGAPGSPAYSAGPLADGREAAAGPWGSPPIPGRTEAAPASVGKTDAEAPGNAARSLAAVMSVLAQHVKQRPRQARGGAAATSGEVPRGGEGRRMDLAAILRTQQADSGGGVGGQRSPVGAAMESASAALLGALAEQALQATPPRSPDRAAPLTAAEVLEAAARRAWDGTGDREEGRGGRGGPTAGSAVFGEEADAWGASGALGSRGNPWDLLTRCSPETRQNLSLLLAAAETERGQRSLDGREGGHTSMSPGEQQRLLAATAALRLAAVEAASRRRQETEPRQASCGANAPLETQLQNLKRVLGIGVSEGAGAKKAAPVGLPARSAPSLVAALAGEVAASPVTLAPAPPGPTSPASAPEASAFAEGASDVSDSAVPGPRGPGTRPASPADAASLLHGALQPEGGEGEGRRTRGACGSGRRDRTDSSSYSEDSHCEDAGTSAAGSGSGAPSSGGGTPRAGGLEEDELVPIGALPTGVYFDVARRLWRCQWREDGRLKSSGFSLKHYKTLEAARAACILYKCAMTNTRVDPAWMVPEYIPLSMASKRLVKQRHQAAGLHAGAAEKPRASDEDPCGHAGVSRRRRPADGAGGASPTSRGPLTLDDEDLADRRLMSQRMGAPQTPRSLLPALGLQGPVNPGPEGDTSPCASAAAGRFAGAGSVGLEAMLAAAERHVRAASLKAGALPQSPQDPRALLKLLEEASRQN</sequence>
<feature type="region of interest" description="Disordered" evidence="6">
    <location>
        <begin position="462"/>
        <end position="512"/>
    </location>
</feature>
<feature type="compositionally biased region" description="Low complexity" evidence="6">
    <location>
        <begin position="1705"/>
        <end position="1714"/>
    </location>
</feature>
<feature type="region of interest" description="Disordered" evidence="6">
    <location>
        <begin position="2947"/>
        <end position="2966"/>
    </location>
</feature>
<dbReference type="Gene3D" id="1.20.5.2050">
    <property type="match status" value="1"/>
</dbReference>
<feature type="compositionally biased region" description="Basic and acidic residues" evidence="6">
    <location>
        <begin position="1718"/>
        <end position="1727"/>
    </location>
</feature>
<feature type="compositionally biased region" description="Polar residues" evidence="6">
    <location>
        <begin position="1105"/>
        <end position="1120"/>
    </location>
</feature>
<feature type="region of interest" description="Disordered" evidence="6">
    <location>
        <begin position="1236"/>
        <end position="1262"/>
    </location>
</feature>
<evidence type="ECO:0000256" key="2">
    <source>
        <dbReference type="ARBA" id="ARBA00023015"/>
    </source>
</evidence>
<feature type="region of interest" description="Disordered" evidence="6">
    <location>
        <begin position="864"/>
        <end position="886"/>
    </location>
</feature>
<evidence type="ECO:0000256" key="3">
    <source>
        <dbReference type="ARBA" id="ARBA00023125"/>
    </source>
</evidence>
<feature type="compositionally biased region" description="Polar residues" evidence="6">
    <location>
        <begin position="330"/>
        <end position="341"/>
    </location>
</feature>
<gene>
    <name evidence="8" type="ORF">TGDOM2_272710</name>
</gene>
<comment type="caution">
    <text evidence="8">The sequence shown here is derived from an EMBL/GenBank/DDBJ whole genome shotgun (WGS) entry which is preliminary data.</text>
</comment>
<feature type="domain" description="AP2/ERF" evidence="7">
    <location>
        <begin position="3188"/>
        <end position="3238"/>
    </location>
</feature>
<accession>A0A086KFD6</accession>
<reference evidence="8 9" key="1">
    <citation type="submission" date="2014-02" db="EMBL/GenBank/DDBJ databases">
        <authorList>
            <person name="Sibley D."/>
            <person name="Venepally P."/>
            <person name="Karamycheva S."/>
            <person name="Hadjithomas M."/>
            <person name="Khan A."/>
            <person name="Brunk B."/>
            <person name="Roos D."/>
            <person name="Caler E."/>
            <person name="Lorenzi H."/>
        </authorList>
    </citation>
    <scope>NUCLEOTIDE SEQUENCE [LARGE SCALE GENOMIC DNA]</scope>
    <source>
        <strain evidence="8 9">GAB2-2007-GAL-DOM2</strain>
    </source>
</reference>
<dbReference type="EMBL" id="AHZU02000548">
    <property type="protein sequence ID" value="KFG43104.1"/>
    <property type="molecule type" value="Genomic_DNA"/>
</dbReference>
<evidence type="ECO:0000256" key="6">
    <source>
        <dbReference type="SAM" id="MobiDB-lite"/>
    </source>
</evidence>
<dbReference type="GO" id="GO:0005634">
    <property type="term" value="C:nucleus"/>
    <property type="evidence" value="ECO:0007669"/>
    <property type="project" value="UniProtKB-SubCell"/>
</dbReference>
<feature type="compositionally biased region" description="Basic and acidic residues" evidence="6">
    <location>
        <begin position="3132"/>
        <end position="3150"/>
    </location>
</feature>